<evidence type="ECO:0000313" key="2">
    <source>
        <dbReference type="EMBL" id="CAM37232.2"/>
    </source>
</evidence>
<feature type="region of interest" description="Disordered" evidence="1">
    <location>
        <begin position="1555"/>
        <end position="1576"/>
    </location>
</feature>
<name>A4H611_LEIBR</name>
<feature type="region of interest" description="Disordered" evidence="1">
    <location>
        <begin position="1857"/>
        <end position="1892"/>
    </location>
</feature>
<dbReference type="KEGG" id="lbz:LBRM_10_0300"/>
<feature type="compositionally biased region" description="Polar residues" evidence="1">
    <location>
        <begin position="1319"/>
        <end position="1338"/>
    </location>
</feature>
<feature type="region of interest" description="Disordered" evidence="1">
    <location>
        <begin position="1"/>
        <end position="26"/>
    </location>
</feature>
<feature type="compositionally biased region" description="Polar residues" evidence="1">
    <location>
        <begin position="2242"/>
        <end position="2251"/>
    </location>
</feature>
<keyword evidence="3" id="KW-1185">Reference proteome</keyword>
<dbReference type="GeneID" id="5413283"/>
<organism evidence="2 3">
    <name type="scientific">Leishmania braziliensis</name>
    <dbReference type="NCBI Taxonomy" id="5660"/>
    <lineage>
        <taxon>Eukaryota</taxon>
        <taxon>Discoba</taxon>
        <taxon>Euglenozoa</taxon>
        <taxon>Kinetoplastea</taxon>
        <taxon>Metakinetoplastina</taxon>
        <taxon>Trypanosomatida</taxon>
        <taxon>Trypanosomatidae</taxon>
        <taxon>Leishmaniinae</taxon>
        <taxon>Leishmania</taxon>
        <taxon>Leishmania braziliensis species complex</taxon>
    </lineage>
</organism>
<protein>
    <submittedName>
        <fullName evidence="2">Uncharacterized protein</fullName>
    </submittedName>
</protein>
<dbReference type="RefSeq" id="XP_001562801.2">
    <property type="nucleotide sequence ID" value="XM_001562751.2"/>
</dbReference>
<dbReference type="VEuPathDB" id="TriTrypDB:LbrM.10.0300"/>
<feature type="region of interest" description="Disordered" evidence="1">
    <location>
        <begin position="184"/>
        <end position="241"/>
    </location>
</feature>
<feature type="region of interest" description="Disordered" evidence="1">
    <location>
        <begin position="1295"/>
        <end position="1361"/>
    </location>
</feature>
<dbReference type="InParanoid" id="A4H611"/>
<feature type="region of interest" description="Disordered" evidence="1">
    <location>
        <begin position="1590"/>
        <end position="1610"/>
    </location>
</feature>
<feature type="region of interest" description="Disordered" evidence="1">
    <location>
        <begin position="2213"/>
        <end position="2288"/>
    </location>
</feature>
<feature type="compositionally biased region" description="Low complexity" evidence="1">
    <location>
        <begin position="654"/>
        <end position="663"/>
    </location>
</feature>
<feature type="compositionally biased region" description="Low complexity" evidence="1">
    <location>
        <begin position="2213"/>
        <end position="2224"/>
    </location>
</feature>
<reference evidence="2 3" key="2">
    <citation type="journal article" date="2011" name="Genome Res.">
        <title>Chromosome and gene copy number variation allow major structural change between species and strains of Leishmania.</title>
        <authorList>
            <person name="Rogers M.B."/>
            <person name="Hilley J.D."/>
            <person name="Dickens N.J."/>
            <person name="Wilkes J."/>
            <person name="Bates P.A."/>
            <person name="Depledge D.P."/>
            <person name="Harris D."/>
            <person name="Her Y."/>
            <person name="Herzyk P."/>
            <person name="Imamura H."/>
            <person name="Otto T.D."/>
            <person name="Sanders M."/>
            <person name="Seeger K."/>
            <person name="Dujardin J.C."/>
            <person name="Berriman M."/>
            <person name="Smith D.F."/>
            <person name="Hertz-Fowler C."/>
            <person name="Mottram J.C."/>
        </authorList>
    </citation>
    <scope>NUCLEOTIDE SEQUENCE [LARGE SCALE GENOMIC DNA]</scope>
    <source>
        <strain evidence="2 3">MHOM/BR/75/M2904</strain>
    </source>
</reference>
<dbReference type="EMBL" id="FR798984">
    <property type="protein sequence ID" value="CAM37232.2"/>
    <property type="molecule type" value="Genomic_DNA"/>
</dbReference>
<feature type="compositionally biased region" description="Polar residues" evidence="1">
    <location>
        <begin position="1858"/>
        <end position="1874"/>
    </location>
</feature>
<evidence type="ECO:0000313" key="3">
    <source>
        <dbReference type="Proteomes" id="UP000007258"/>
    </source>
</evidence>
<evidence type="ECO:0000256" key="1">
    <source>
        <dbReference type="SAM" id="MobiDB-lite"/>
    </source>
</evidence>
<feature type="region of interest" description="Disordered" evidence="1">
    <location>
        <begin position="1661"/>
        <end position="1681"/>
    </location>
</feature>
<feature type="region of interest" description="Disordered" evidence="1">
    <location>
        <begin position="534"/>
        <end position="554"/>
    </location>
</feature>
<accession>A4H611</accession>
<gene>
    <name evidence="2" type="ORF">LBRM_10_0300</name>
</gene>
<feature type="compositionally biased region" description="Basic residues" evidence="1">
    <location>
        <begin position="890"/>
        <end position="909"/>
    </location>
</feature>
<feature type="region of interest" description="Disordered" evidence="1">
    <location>
        <begin position="1631"/>
        <end position="1650"/>
    </location>
</feature>
<feature type="compositionally biased region" description="Basic and acidic residues" evidence="1">
    <location>
        <begin position="215"/>
        <end position="228"/>
    </location>
</feature>
<reference evidence="2 3" key="1">
    <citation type="journal article" date="2007" name="Nat. Genet.">
        <title>Comparative genomic analysis of three Leishmania species that cause diverse human disease.</title>
        <authorList>
            <person name="Peacock C.S."/>
            <person name="Seeger K."/>
            <person name="Harris D."/>
            <person name="Murphy L."/>
            <person name="Ruiz J.C."/>
            <person name="Quail M.A."/>
            <person name="Peters N."/>
            <person name="Adlem E."/>
            <person name="Tivey A."/>
            <person name="Aslett M."/>
            <person name="Kerhornou A."/>
            <person name="Ivens A."/>
            <person name="Fraser A."/>
            <person name="Rajandream M.A."/>
            <person name="Carver T."/>
            <person name="Norbertczak H."/>
            <person name="Chillingworth T."/>
            <person name="Hance Z."/>
            <person name="Jagels K."/>
            <person name="Moule S."/>
            <person name="Ormond D."/>
            <person name="Rutter S."/>
            <person name="Squares R."/>
            <person name="Whitehead S."/>
            <person name="Rabbinowitsch E."/>
            <person name="Arrowsmith C."/>
            <person name="White B."/>
            <person name="Thurston S."/>
            <person name="Bringaud F."/>
            <person name="Baldauf S.L."/>
            <person name="Faulconbridge A."/>
            <person name="Jeffares D."/>
            <person name="Depledge D.P."/>
            <person name="Oyola S.O."/>
            <person name="Hilley J.D."/>
            <person name="Brito L.O."/>
            <person name="Tosi L.R."/>
            <person name="Barrell B."/>
            <person name="Cruz A.K."/>
            <person name="Mottram J.C."/>
            <person name="Smith D.F."/>
            <person name="Berriman M."/>
        </authorList>
    </citation>
    <scope>NUCLEOTIDE SEQUENCE [LARGE SCALE GENOMIC DNA]</scope>
    <source>
        <strain evidence="2 3">MHOM/BR/75/M2904</strain>
    </source>
</reference>
<feature type="compositionally biased region" description="Polar residues" evidence="1">
    <location>
        <begin position="688"/>
        <end position="699"/>
    </location>
</feature>
<proteinExistence type="predicted"/>
<feature type="region of interest" description="Disordered" evidence="1">
    <location>
        <begin position="838"/>
        <end position="932"/>
    </location>
</feature>
<dbReference type="Proteomes" id="UP000007258">
    <property type="component" value="Chromosome 10"/>
</dbReference>
<feature type="compositionally biased region" description="Low complexity" evidence="1">
    <location>
        <begin position="1640"/>
        <end position="1650"/>
    </location>
</feature>
<feature type="compositionally biased region" description="Acidic residues" evidence="1">
    <location>
        <begin position="229"/>
        <end position="241"/>
    </location>
</feature>
<feature type="region of interest" description="Disordered" evidence="1">
    <location>
        <begin position="598"/>
        <end position="628"/>
    </location>
</feature>
<feature type="region of interest" description="Disordered" evidence="1">
    <location>
        <begin position="651"/>
        <end position="699"/>
    </location>
</feature>
<feature type="region of interest" description="Disordered" evidence="1">
    <location>
        <begin position="2059"/>
        <end position="2082"/>
    </location>
</feature>
<sequence length="2288" mass="243059">MGSAAHGNGSAAARSAAPPSTTTFSANADTPIAETEVGAGTFSSTTAAATLALPQSEEEVTNYVLYDGLPHVGPASRRAQQRQSEAYYRFQHRIHERTEAAHALILSANPLSLSVMDSQLRLYRWRVTQAQTLTEATSILQDYVVETAKHGYRVRRRAPPLRQSRYAHGRGRATLKQRAQEELERLGLKDTVQDSAGASADGTRMGRGVIAARRHPNDSGASDRHPDQEAEEEEEEGLDDAALEDDVESALPPPPPDTLPRLVLVDAFTHEDLGDIARHVRFVDQEYGLEMLLVLLLPNDAGMMTVSMQGAGFVVTPTHHITMEDAYAAGYDLVLAHSMDNLLVDFFTSEFVSSVGRWRNDVRSKAAVGNYMSLRSVLLGGLDMDALQRLAWDNRVDDAGVLEVLGAQSLSTQGGAQRYGEASRNLLQQQGGAEAEVGAKCSGSGASRCSRSGSVESDADLAQSRGEPILGVGVPRLRRRPTSVAHFGVRLPANQHALHEPILSFSTKRDVFASVMTQEVYPWYSHSRRRCHTGEVGDGAGGAEDDVDVSKHQQHLLQEALEKELGRLLAENESKQASIDAMQEEVERLHRTVAVLRRHQSGAPGAAGDGVNAKTLPERPDSGSTVHLSKQQQVYILKERLEMANDRIMTLLKGGRPSGAPTSPRRRGGRRFSGGSRRPGGGRAGSTAQSPEQTSRSRTYSPLLINAIVREAEQMTALDSDANFSLTQLELHLQEMKAASNNAASKAAAGQKQRREREAADRVIRSLQLELMELQGRLDDTDFGNSQTAAESSDGLQARMAGRLQAALEVLEAQTLRIRHLEELRQMDQLLLSATLSQEGAKGQKKKGAGSNRSPTAGIVGASDNTDDGDRNSSSSADGDEVDALASRRGAARGHRAQRPRATSKKAAKPRFGIESVPAGKKGVAGSGAGAAASTHFTKGGANAVKVIDSDSTQREGMEEAVARHTEAAVQDAVTSLQGSHRQQLAALLQVCKMQLTRVVLKLQKPSTSAYAALLQEELSRAEQDRHSAWMRLQFTLNGLAPDQYDATLANGALSSAAAAATAPLGALTAMVTPGLDATDIAAAAGPLDGANAVPIGAVTDPQVRCVAASIAREYAAYGLRVAYMTSELQRVKQAMMTSQGHQPESAAAAMPVVADVPPEQLLSACQAAKTYVQATIEACGSTQAYLEAVQAELVTEQQLRPWCDVKSQQLFSAAHTTPSPSCMVLVPSTLHLAASTSSAAGTQNHALDNTPPSMVSSSDDQVMLLADVDASMRDVADVYATLLRALTPKISGAAVCNSTPASGSEKRASKWRRRPVVSPTQSKATGPQQKAQRQSVATPADKSADDSPDELDSLLPLHQPAGPTMEAAMAMLPLHRDGVAGYQGQLNRLYTAEGAHSVTQRRLYEAILRAYQQHRIHPVHMAAVEYAVGLPLLDLRRSDGGIAKDRSSESLTSEGEVPVDLIFAQAGAAHAQHREVIALLELITPTTARGLRALTRELRQMQGLLDREDDEAVFAGALNGTGPPCTSPVFLSAVDAAVLGCVVDELRWRQWQHSVLPSKKDSKDSSDPVPLSAAGAAPSELVTALMLARRHKSRGDSSSTPTEDGGPALEDARGIAHYMAFCAAPERAAGNARSKRRSSVQGSSGSQASEAEDLFHLTDVPLMPSNASGTSPLAAAGSDDSDVGLKVAHELAALFSKRHPQSADGGDDGAAAMLADIYLDDDEGGGAGKFGGDSNKEAMRSIRRELEYLQAVKQQRMWELMMRFELQKERSAGNDSSGSRPAKWGVAGAHSGDGGALLPSIDPDRLTFEVKSGSPAWYGMEAAKRVHNILRRRARPDQIIVGGGPHGGSVGIELSRRTAQPAPSTAGSSKTGNVGSGLPSPEDEGYARSSGEEEALYTLRPYASNQQPNRTDGRATPSIAPLPPLRQHGLSRAQQWHATRAGGVAAHCEDQVTLSNPYTQDGSFAGHGYNTTLMAAARYLSPRDVLSLNAYGHMTSGGAYDYSDTNQPLYTAGGLIDQVLAYREALMHAAGRVVPMPSSTYANGAPYCLPLSSSSAPSRQVGVSGNHPYDPQDRQPPSPVPLPEVTSWVYGVPETHASSLVQQQIISSQQQQDTLLFMPRYDRSLLAEVEGRQRARVPPAVPSALVRGHGFLAGAAAGASPYTTPAALAAQRLQAMLSVSMGNPSIATAGRGTALLPTRGYTLHPQRCDSVAAAPPLSSESPSTKQALARANAASAGVDSTVPSSQTSLGATGGGEVWQPHCESFAFDGKDPNLLDRTLGPQGDGPS</sequence>